<reference evidence="2" key="2">
    <citation type="submission" date="2022-01" db="EMBL/GenBank/DDBJ databases">
        <authorList>
            <person name="Yamashiro T."/>
            <person name="Shiraishi A."/>
            <person name="Satake H."/>
            <person name="Nakayama K."/>
        </authorList>
    </citation>
    <scope>NUCLEOTIDE SEQUENCE</scope>
</reference>
<dbReference type="Pfam" id="PF19326">
    <property type="entry name" value="AMP_deaminase"/>
    <property type="match status" value="1"/>
</dbReference>
<dbReference type="Proteomes" id="UP001151760">
    <property type="component" value="Unassembled WGS sequence"/>
</dbReference>
<evidence type="ECO:0000313" key="2">
    <source>
        <dbReference type="EMBL" id="GJT91661.1"/>
    </source>
</evidence>
<accession>A0ABQ5HVZ8</accession>
<dbReference type="PANTHER" id="PTHR11359:SF14">
    <property type="entry name" value="AMP DEAMINASE"/>
    <property type="match status" value="1"/>
</dbReference>
<keyword evidence="3" id="KW-1185">Reference proteome</keyword>
<proteinExistence type="inferred from homology"/>
<feature type="non-terminal residue" evidence="2">
    <location>
        <position position="1"/>
    </location>
</feature>
<reference evidence="2" key="1">
    <citation type="journal article" date="2022" name="Int. J. Mol. Sci.">
        <title>Draft Genome of Tanacetum Coccineum: Genomic Comparison of Closely Related Tanacetum-Family Plants.</title>
        <authorList>
            <person name="Yamashiro T."/>
            <person name="Shiraishi A."/>
            <person name="Nakayama K."/>
            <person name="Satake H."/>
        </authorList>
    </citation>
    <scope>NUCLEOTIDE SEQUENCE</scope>
</reference>
<gene>
    <name evidence="2" type="ORF">Tco_1080506</name>
</gene>
<dbReference type="Gene3D" id="3.20.20.140">
    <property type="entry name" value="Metal-dependent hydrolases"/>
    <property type="match status" value="1"/>
</dbReference>
<protein>
    <submittedName>
        <fullName evidence="2">Probable AMP deaminase</fullName>
    </submittedName>
</protein>
<dbReference type="PANTHER" id="PTHR11359">
    <property type="entry name" value="AMP DEAMINASE"/>
    <property type="match status" value="1"/>
</dbReference>
<comment type="similarity">
    <text evidence="1">Belongs to the metallo-dependent hydrolases superfamily. Adenosine and AMP deaminases family.</text>
</comment>
<sequence length="108" mass="12575">RFVGELTKQVLSDLDASKYQVAEYRLSIYGRTQSKWDQLAIVEDTPEYEDGGEIVVREMVPYEFDSVLLRYLRQAIQESLKRAKDVVHTAKNIEIQKLCLPHLIHNPK</sequence>
<evidence type="ECO:0000313" key="3">
    <source>
        <dbReference type="Proteomes" id="UP001151760"/>
    </source>
</evidence>
<name>A0ABQ5HVZ8_9ASTR</name>
<dbReference type="EMBL" id="BQNB010020038">
    <property type="protein sequence ID" value="GJT91661.1"/>
    <property type="molecule type" value="Genomic_DNA"/>
</dbReference>
<evidence type="ECO:0000256" key="1">
    <source>
        <dbReference type="ARBA" id="ARBA00006676"/>
    </source>
</evidence>
<organism evidence="2 3">
    <name type="scientific">Tanacetum coccineum</name>
    <dbReference type="NCBI Taxonomy" id="301880"/>
    <lineage>
        <taxon>Eukaryota</taxon>
        <taxon>Viridiplantae</taxon>
        <taxon>Streptophyta</taxon>
        <taxon>Embryophyta</taxon>
        <taxon>Tracheophyta</taxon>
        <taxon>Spermatophyta</taxon>
        <taxon>Magnoliopsida</taxon>
        <taxon>eudicotyledons</taxon>
        <taxon>Gunneridae</taxon>
        <taxon>Pentapetalae</taxon>
        <taxon>asterids</taxon>
        <taxon>campanulids</taxon>
        <taxon>Asterales</taxon>
        <taxon>Asteraceae</taxon>
        <taxon>Asteroideae</taxon>
        <taxon>Anthemideae</taxon>
        <taxon>Anthemidinae</taxon>
        <taxon>Tanacetum</taxon>
    </lineage>
</organism>
<comment type="caution">
    <text evidence="2">The sequence shown here is derived from an EMBL/GenBank/DDBJ whole genome shotgun (WGS) entry which is preliminary data.</text>
</comment>
<dbReference type="InterPro" id="IPR006329">
    <property type="entry name" value="AMPD"/>
</dbReference>